<sequence length="126" mass="14561">MKNLSLDWLAGLPWRTSAPQYWQLLQAELAYARWLLRQRTLALLLTLVSLSSALTLSGIALLLAPLYGEPGWLLWLIPLLPWLLFAVSGYLLLRPASLQPFATLQQQLGQDWRDWQERVQEVDHER</sequence>
<dbReference type="Proteomes" id="UP001589628">
    <property type="component" value="Unassembled WGS sequence"/>
</dbReference>
<comment type="caution">
    <text evidence="2">The sequence shown here is derived from an EMBL/GenBank/DDBJ whole genome shotgun (WGS) entry which is preliminary data.</text>
</comment>
<proteinExistence type="predicted"/>
<evidence type="ECO:0000313" key="3">
    <source>
        <dbReference type="Proteomes" id="UP001589628"/>
    </source>
</evidence>
<dbReference type="RefSeq" id="WP_027311524.1">
    <property type="nucleotide sequence ID" value="NZ_JAUESS010000007.1"/>
</dbReference>
<accession>A0ABV5ZD36</accession>
<evidence type="ECO:0000256" key="1">
    <source>
        <dbReference type="SAM" id="Phobius"/>
    </source>
</evidence>
<feature type="transmembrane region" description="Helical" evidence="1">
    <location>
        <begin position="72"/>
        <end position="93"/>
    </location>
</feature>
<protein>
    <submittedName>
        <fullName evidence="2">Uncharacterized protein</fullName>
    </submittedName>
</protein>
<keyword evidence="1" id="KW-0812">Transmembrane</keyword>
<gene>
    <name evidence="2" type="ORF">ACFFLH_06330</name>
</gene>
<organism evidence="2 3">
    <name type="scientific">Balneatrix alpica</name>
    <dbReference type="NCBI Taxonomy" id="75684"/>
    <lineage>
        <taxon>Bacteria</taxon>
        <taxon>Pseudomonadati</taxon>
        <taxon>Pseudomonadota</taxon>
        <taxon>Gammaproteobacteria</taxon>
        <taxon>Oceanospirillales</taxon>
        <taxon>Balneatrichaceae</taxon>
        <taxon>Balneatrix</taxon>
    </lineage>
</organism>
<feature type="transmembrane region" description="Helical" evidence="1">
    <location>
        <begin position="41"/>
        <end position="66"/>
    </location>
</feature>
<name>A0ABV5ZD36_9GAMM</name>
<keyword evidence="1" id="KW-1133">Transmembrane helix</keyword>
<keyword evidence="1" id="KW-0472">Membrane</keyword>
<dbReference type="EMBL" id="JBHLZN010000002">
    <property type="protein sequence ID" value="MFB9886019.1"/>
    <property type="molecule type" value="Genomic_DNA"/>
</dbReference>
<reference evidence="2 3" key="1">
    <citation type="submission" date="2024-09" db="EMBL/GenBank/DDBJ databases">
        <authorList>
            <person name="Sun Q."/>
            <person name="Mori K."/>
        </authorList>
    </citation>
    <scope>NUCLEOTIDE SEQUENCE [LARGE SCALE GENOMIC DNA]</scope>
    <source>
        <strain evidence="2 3">ATCC 51285</strain>
    </source>
</reference>
<evidence type="ECO:0000313" key="2">
    <source>
        <dbReference type="EMBL" id="MFB9886019.1"/>
    </source>
</evidence>
<keyword evidence="3" id="KW-1185">Reference proteome</keyword>